<gene>
    <name evidence="7" type="ORF">DNTS_034734</name>
</gene>
<feature type="transmembrane region" description="Helical" evidence="6">
    <location>
        <begin position="275"/>
        <end position="295"/>
    </location>
</feature>
<evidence type="ECO:0000256" key="5">
    <source>
        <dbReference type="ARBA" id="ARBA00023136"/>
    </source>
</evidence>
<reference evidence="7 8" key="1">
    <citation type="journal article" date="2019" name="Sci. Data">
        <title>Hybrid genome assembly and annotation of Danionella translucida.</title>
        <authorList>
            <person name="Kadobianskyi M."/>
            <person name="Schulze L."/>
            <person name="Schuelke M."/>
            <person name="Judkewitz B."/>
        </authorList>
    </citation>
    <scope>NUCLEOTIDE SEQUENCE [LARGE SCALE GENOMIC DNA]</scope>
    <source>
        <strain evidence="7 8">Bolton</strain>
    </source>
</reference>
<feature type="transmembrane region" description="Helical" evidence="6">
    <location>
        <begin position="134"/>
        <end position="153"/>
    </location>
</feature>
<name>A0A553NRQ1_9TELE</name>
<keyword evidence="4 6" id="KW-1133">Transmembrane helix</keyword>
<keyword evidence="5 6" id="KW-0472">Membrane</keyword>
<dbReference type="PANTHER" id="PTHR31746">
    <property type="entry name" value="TRANSMEMBRANE PROTEIN 229 FAMILY MEMBER"/>
    <property type="match status" value="1"/>
</dbReference>
<evidence type="ECO:0008006" key="9">
    <source>
        <dbReference type="Google" id="ProtNLM"/>
    </source>
</evidence>
<evidence type="ECO:0000256" key="6">
    <source>
        <dbReference type="SAM" id="Phobius"/>
    </source>
</evidence>
<sequence>MVGKTAMRRAEKGIPGAREAARPVSAPASALPQWMRLYFYGMHGVALDILLSSARAFHQDHDLRLLGFSSPFLCVLHSGTHLILEKIYLQKRCFRERPLVFHLIFYPSLFICLQILIGNVMTCTENITVSLTELIMHYILALYFSTVFHKGFLSLQYQKKPLRSRHPAGLPSVLRFIFFGMHGFLDEVLFTAVFHLFEKADRTLKGHTSLWSFLMYGSCSFVVDKLYLHLNFRRGWGIHHRLPVYICFIYTWEFSWGLALRQFGACSWDYSHYPFNFMGLVTLMYLPGWIGLSLYQDVLSNVLLRVTVCSDEGEESGTGVNGHPRTKGKLDKCKLHLGFW</sequence>
<protein>
    <recommendedName>
        <fullName evidence="9">Transmembrane protein 229A</fullName>
    </recommendedName>
</protein>
<comment type="subcellular location">
    <subcellularLocation>
        <location evidence="1">Membrane</location>
        <topology evidence="1">Multi-pass membrane protein</topology>
    </subcellularLocation>
</comment>
<evidence type="ECO:0000256" key="3">
    <source>
        <dbReference type="ARBA" id="ARBA00022692"/>
    </source>
</evidence>
<evidence type="ECO:0000313" key="7">
    <source>
        <dbReference type="EMBL" id="TRY68103.1"/>
    </source>
</evidence>
<organism evidence="7 8">
    <name type="scientific">Danionella cerebrum</name>
    <dbReference type="NCBI Taxonomy" id="2873325"/>
    <lineage>
        <taxon>Eukaryota</taxon>
        <taxon>Metazoa</taxon>
        <taxon>Chordata</taxon>
        <taxon>Craniata</taxon>
        <taxon>Vertebrata</taxon>
        <taxon>Euteleostomi</taxon>
        <taxon>Actinopterygii</taxon>
        <taxon>Neopterygii</taxon>
        <taxon>Teleostei</taxon>
        <taxon>Ostariophysi</taxon>
        <taxon>Cypriniformes</taxon>
        <taxon>Danionidae</taxon>
        <taxon>Danioninae</taxon>
        <taxon>Danionella</taxon>
    </lineage>
</organism>
<dbReference type="OrthoDB" id="9925611at2759"/>
<feature type="transmembrane region" description="Helical" evidence="6">
    <location>
        <begin position="209"/>
        <end position="230"/>
    </location>
</feature>
<dbReference type="GO" id="GO:0016020">
    <property type="term" value="C:membrane"/>
    <property type="evidence" value="ECO:0007669"/>
    <property type="project" value="UniProtKB-SubCell"/>
</dbReference>
<comment type="caution">
    <text evidence="7">The sequence shown here is derived from an EMBL/GenBank/DDBJ whole genome shotgun (WGS) entry which is preliminary data.</text>
</comment>
<dbReference type="AlphaFoldDB" id="A0A553NRQ1"/>
<keyword evidence="8" id="KW-1185">Reference proteome</keyword>
<feature type="transmembrane region" description="Helical" evidence="6">
    <location>
        <begin position="173"/>
        <end position="197"/>
    </location>
</feature>
<proteinExistence type="inferred from homology"/>
<feature type="transmembrane region" description="Helical" evidence="6">
    <location>
        <begin position="242"/>
        <end position="263"/>
    </location>
</feature>
<evidence type="ECO:0000256" key="4">
    <source>
        <dbReference type="ARBA" id="ARBA00022989"/>
    </source>
</evidence>
<evidence type="ECO:0000256" key="2">
    <source>
        <dbReference type="ARBA" id="ARBA00006371"/>
    </source>
</evidence>
<comment type="similarity">
    <text evidence="2">Belongs to the TMEM229 family.</text>
</comment>
<dbReference type="EMBL" id="SRMA01026806">
    <property type="protein sequence ID" value="TRY68103.1"/>
    <property type="molecule type" value="Genomic_DNA"/>
</dbReference>
<dbReference type="PANTHER" id="PTHR31746:SF2">
    <property type="entry name" value="TRANSMEMBRANE PROTEIN 229A"/>
    <property type="match status" value="1"/>
</dbReference>
<evidence type="ECO:0000313" key="8">
    <source>
        <dbReference type="Proteomes" id="UP000316079"/>
    </source>
</evidence>
<keyword evidence="3 6" id="KW-0812">Transmembrane</keyword>
<evidence type="ECO:0000256" key="1">
    <source>
        <dbReference type="ARBA" id="ARBA00004141"/>
    </source>
</evidence>
<accession>A0A553NRQ1</accession>
<dbReference type="Proteomes" id="UP000316079">
    <property type="component" value="Unassembled WGS sequence"/>
</dbReference>
<feature type="transmembrane region" description="Helical" evidence="6">
    <location>
        <begin position="104"/>
        <end position="122"/>
    </location>
</feature>